<keyword evidence="3" id="KW-1185">Reference proteome</keyword>
<evidence type="ECO:0000259" key="1">
    <source>
        <dbReference type="Pfam" id="PF10675"/>
    </source>
</evidence>
<dbReference type="Pfam" id="PF10675">
    <property type="entry name" value="DUF2489"/>
    <property type="match status" value="1"/>
</dbReference>
<dbReference type="Proteomes" id="UP000761574">
    <property type="component" value="Unassembled WGS sequence"/>
</dbReference>
<reference evidence="2 3" key="1">
    <citation type="submission" date="2021-05" db="EMBL/GenBank/DDBJ databases">
        <title>Molecular characterization for Shewanella algae harboring chromosomal blaOXA-55-like strains isolated from clinical and environment sample.</title>
        <authorList>
            <person name="Ohama Y."/>
            <person name="Aoki K."/>
            <person name="Harada S."/>
            <person name="Moriya K."/>
            <person name="Ishii Y."/>
            <person name="Tateda K."/>
        </authorList>
    </citation>
    <scope>NUCLEOTIDE SEQUENCE [LARGE SCALE GENOMIC DNA]</scope>
    <source>
        <strain evidence="2 3">LMG 23746</strain>
    </source>
</reference>
<accession>A0ABQ4P226</accession>
<evidence type="ECO:0000313" key="2">
    <source>
        <dbReference type="EMBL" id="GIU41560.1"/>
    </source>
</evidence>
<dbReference type="EMBL" id="BPFB01000001">
    <property type="protein sequence ID" value="GIU41560.1"/>
    <property type="molecule type" value="Genomic_DNA"/>
</dbReference>
<evidence type="ECO:0000313" key="3">
    <source>
        <dbReference type="Proteomes" id="UP000761574"/>
    </source>
</evidence>
<protein>
    <recommendedName>
        <fullName evidence="1">DUF2489 domain-containing protein</fullName>
    </recommendedName>
</protein>
<proteinExistence type="predicted"/>
<feature type="domain" description="DUF2489" evidence="1">
    <location>
        <begin position="8"/>
        <end position="141"/>
    </location>
</feature>
<organism evidence="2 3">
    <name type="scientific">Shewanella algidipiscicola</name>
    <dbReference type="NCBI Taxonomy" id="614070"/>
    <lineage>
        <taxon>Bacteria</taxon>
        <taxon>Pseudomonadati</taxon>
        <taxon>Pseudomonadota</taxon>
        <taxon>Gammaproteobacteria</taxon>
        <taxon>Alteromonadales</taxon>
        <taxon>Shewanellaceae</taxon>
        <taxon>Shewanella</taxon>
    </lineage>
</organism>
<comment type="caution">
    <text evidence="2">The sequence shown here is derived from an EMBL/GenBank/DDBJ whole genome shotgun (WGS) entry which is preliminary data.</text>
</comment>
<dbReference type="InterPro" id="IPR019617">
    <property type="entry name" value="DUF2489"/>
</dbReference>
<sequence length="150" mass="17006">MIIGALIIIGLAGYAAHLLIKLKQQTRQQQAQQAAQQQAIEAREQELLGNIHYIAAAMLEERCELSEGVMRIGKLFGILGHTEQVISRYPALFAHFEVIEQHPIMEQRQALAKQQRMKLDLIRMKSEAALEADINQEAQQLIKDYALYAK</sequence>
<gene>
    <name evidence="2" type="ORF">TUM4630_00460</name>
</gene>
<name>A0ABQ4P226_9GAMM</name>